<evidence type="ECO:0000259" key="3">
    <source>
        <dbReference type="PROSITE" id="PS50983"/>
    </source>
</evidence>
<dbReference type="STRING" id="568899.SAMN05192534_10882"/>
<dbReference type="InterPro" id="IPR054828">
    <property type="entry name" value="Vit_B12_bind_prot"/>
</dbReference>
<organism evidence="4 5">
    <name type="scientific">Alteribacillus persepolensis</name>
    <dbReference type="NCBI Taxonomy" id="568899"/>
    <lineage>
        <taxon>Bacteria</taxon>
        <taxon>Bacillati</taxon>
        <taxon>Bacillota</taxon>
        <taxon>Bacilli</taxon>
        <taxon>Bacillales</taxon>
        <taxon>Bacillaceae</taxon>
        <taxon>Alteribacillus</taxon>
    </lineage>
</organism>
<dbReference type="PANTHER" id="PTHR30535">
    <property type="entry name" value="VITAMIN B12-BINDING PROTEIN"/>
    <property type="match status" value="1"/>
</dbReference>
<gene>
    <name evidence="4" type="ORF">SAMN05192534_10882</name>
</gene>
<dbReference type="RefSeq" id="WP_091272953.1">
    <property type="nucleotide sequence ID" value="NZ_FNDK01000008.1"/>
</dbReference>
<evidence type="ECO:0000313" key="4">
    <source>
        <dbReference type="EMBL" id="SDH62951.1"/>
    </source>
</evidence>
<dbReference type="NCBIfam" id="NF038402">
    <property type="entry name" value="TroA_like"/>
    <property type="match status" value="1"/>
</dbReference>
<keyword evidence="2" id="KW-0732">Signal</keyword>
<dbReference type="OrthoDB" id="9787772at2"/>
<dbReference type="Gene3D" id="3.40.50.1980">
    <property type="entry name" value="Nitrogenase molybdenum iron protein domain"/>
    <property type="match status" value="2"/>
</dbReference>
<protein>
    <submittedName>
        <fullName evidence="4">Iron complex transport system substrate-binding protein</fullName>
    </submittedName>
</protein>
<dbReference type="SUPFAM" id="SSF53807">
    <property type="entry name" value="Helical backbone' metal receptor"/>
    <property type="match status" value="1"/>
</dbReference>
<dbReference type="AlphaFoldDB" id="A0A1G8DZF6"/>
<accession>A0A1G8DZF6</accession>
<evidence type="ECO:0000256" key="1">
    <source>
        <dbReference type="ARBA" id="ARBA00008814"/>
    </source>
</evidence>
<evidence type="ECO:0000256" key="2">
    <source>
        <dbReference type="ARBA" id="ARBA00022729"/>
    </source>
</evidence>
<dbReference type="InterPro" id="IPR050902">
    <property type="entry name" value="ABC_Transporter_SBP"/>
</dbReference>
<sequence>MRIVSLCPSNTEIAAYLGLTNQLVGVDDYSDWPGEVKNLPKVGPDLSIDMDKVEALQPDVILASLSVPGMEKNIEKLKARSLPYIVSSPNSLDDVRRDLLHIGDACGQYKKAQTVVSRMDHIVSDYKQKAANCKPIRVYWEWWPKPAYSPGGANWLTTISRLAGAQNVLENRSEASCQVTWEEIKQLNPDHICLAWVGILTEKVKPELLYKREGWPSMTALRERNIHVLEESLYCRPSPRLIIGLQKLAYRLHPDVFPNPNNKDPLFIEH</sequence>
<dbReference type="PROSITE" id="PS50983">
    <property type="entry name" value="FE_B12_PBP"/>
    <property type="match status" value="1"/>
</dbReference>
<name>A0A1G8DZF6_9BACI</name>
<dbReference type="EMBL" id="FNDK01000008">
    <property type="protein sequence ID" value="SDH62951.1"/>
    <property type="molecule type" value="Genomic_DNA"/>
</dbReference>
<dbReference type="Pfam" id="PF01497">
    <property type="entry name" value="Peripla_BP_2"/>
    <property type="match status" value="1"/>
</dbReference>
<keyword evidence="5" id="KW-1185">Reference proteome</keyword>
<feature type="domain" description="Fe/B12 periplasmic-binding" evidence="3">
    <location>
        <begin position="2"/>
        <end position="256"/>
    </location>
</feature>
<comment type="similarity">
    <text evidence="1">Belongs to the bacterial solute-binding protein 8 family.</text>
</comment>
<dbReference type="CDD" id="cd01144">
    <property type="entry name" value="BtuF"/>
    <property type="match status" value="1"/>
</dbReference>
<dbReference type="InterPro" id="IPR002491">
    <property type="entry name" value="ABC_transptr_periplasmic_BD"/>
</dbReference>
<proteinExistence type="inferred from homology"/>
<evidence type="ECO:0000313" key="5">
    <source>
        <dbReference type="Proteomes" id="UP000199163"/>
    </source>
</evidence>
<dbReference type="PANTHER" id="PTHR30535:SF34">
    <property type="entry name" value="MOLYBDATE-BINDING PROTEIN MOLA"/>
    <property type="match status" value="1"/>
</dbReference>
<reference evidence="5" key="1">
    <citation type="submission" date="2016-10" db="EMBL/GenBank/DDBJ databases">
        <authorList>
            <person name="Varghese N."/>
            <person name="Submissions S."/>
        </authorList>
    </citation>
    <scope>NUCLEOTIDE SEQUENCE [LARGE SCALE GENOMIC DNA]</scope>
    <source>
        <strain evidence="5">DSM 21632</strain>
    </source>
</reference>
<dbReference type="Proteomes" id="UP000199163">
    <property type="component" value="Unassembled WGS sequence"/>
</dbReference>